<dbReference type="Pfam" id="PF19279">
    <property type="entry name" value="YegS_C"/>
    <property type="match status" value="1"/>
</dbReference>
<dbReference type="SMART" id="SM00046">
    <property type="entry name" value="DAGKc"/>
    <property type="match status" value="1"/>
</dbReference>
<dbReference type="GO" id="GO:0005829">
    <property type="term" value="C:cytosol"/>
    <property type="evidence" value="ECO:0007669"/>
    <property type="project" value="TreeGrafter"/>
</dbReference>
<dbReference type="InterPro" id="IPR045540">
    <property type="entry name" value="YegS/DAGK_C"/>
</dbReference>
<dbReference type="AlphaFoldDB" id="A0AAU7CEH1"/>
<dbReference type="GO" id="GO:0019242">
    <property type="term" value="P:methylglyoxal biosynthetic process"/>
    <property type="evidence" value="ECO:0007669"/>
    <property type="project" value="InterPro"/>
</dbReference>
<name>A0AAU7CEH1_9BACT</name>
<dbReference type="InterPro" id="IPR017438">
    <property type="entry name" value="ATP-NAD_kinase_N"/>
</dbReference>
<keyword evidence="2" id="KW-0418">Kinase</keyword>
<dbReference type="InterPro" id="IPR016064">
    <property type="entry name" value="NAD/diacylglycerol_kinase_sf"/>
</dbReference>
<dbReference type="Gene3D" id="2.60.200.40">
    <property type="match status" value="1"/>
</dbReference>
<dbReference type="InterPro" id="IPR001206">
    <property type="entry name" value="Diacylglycerol_kinase_cat_dom"/>
</dbReference>
<dbReference type="Pfam" id="PF00781">
    <property type="entry name" value="DAGK_cat"/>
    <property type="match status" value="1"/>
</dbReference>
<keyword evidence="2" id="KW-0808">Transferase</keyword>
<dbReference type="PANTHER" id="PTHR30492">
    <property type="entry name" value="METHYLGLYOXAL SYNTHASE"/>
    <property type="match status" value="1"/>
</dbReference>
<feature type="domain" description="DAGKc" evidence="1">
    <location>
        <begin position="19"/>
        <end position="149"/>
    </location>
</feature>
<protein>
    <submittedName>
        <fullName evidence="2">Diacylglycerol kinase family protein</fullName>
    </submittedName>
</protein>
<sequence>MATQQFLGGVIAMASAPDVRSPRCYVILNPAAGSYPGKINEILQQQWKSADGTFAFHESTGPEDVTATARDAAERGYEIVVAGGGDGTVAAVANGLVGTSATLGILPLGTANVVAQELGIPLNLEGACALLTGPHSVARIDGMEVQGRHHFSRVGIGLDALVIHEAKPQVKRRIGWVAYSWAAIKGLVGFQPRHFHIFVDGDVTHARASEVAAVNCGTMGRKPFRWGPGIRPDDGNINICIFRARNLIDFLVLGWQLALGRPQTNRNVSYLVARHIIVVVSDSPLLVQADGETIGRTPFELKVFPCDIPVIVRPEGIPPPPF</sequence>
<dbReference type="RefSeq" id="WP_406696334.1">
    <property type="nucleotide sequence ID" value="NZ_CP155447.1"/>
</dbReference>
<gene>
    <name evidence="2" type="ORF">V5E97_35615</name>
</gene>
<accession>A0AAU7CEH1</accession>
<dbReference type="PANTHER" id="PTHR30492:SF0">
    <property type="entry name" value="METHYLGLYOXAL SYNTHASE"/>
    <property type="match status" value="1"/>
</dbReference>
<dbReference type="GO" id="GO:0008929">
    <property type="term" value="F:methylglyoxal synthase activity"/>
    <property type="evidence" value="ECO:0007669"/>
    <property type="project" value="InterPro"/>
</dbReference>
<organism evidence="2">
    <name type="scientific">Singulisphaera sp. Ch08</name>
    <dbReference type="NCBI Taxonomy" id="3120278"/>
    <lineage>
        <taxon>Bacteria</taxon>
        <taxon>Pseudomonadati</taxon>
        <taxon>Planctomycetota</taxon>
        <taxon>Planctomycetia</taxon>
        <taxon>Isosphaerales</taxon>
        <taxon>Isosphaeraceae</taxon>
        <taxon>Singulisphaera</taxon>
    </lineage>
</organism>
<reference evidence="2" key="1">
    <citation type="submission" date="2024-05" db="EMBL/GenBank/DDBJ databases">
        <title>Planctomycetes of the genus Singulisphaera possess chitinolytic capabilities.</title>
        <authorList>
            <person name="Ivanova A."/>
        </authorList>
    </citation>
    <scope>NUCLEOTIDE SEQUENCE</scope>
    <source>
        <strain evidence="2">Ch08T</strain>
    </source>
</reference>
<dbReference type="PROSITE" id="PS50146">
    <property type="entry name" value="DAGK"/>
    <property type="match status" value="1"/>
</dbReference>
<dbReference type="GO" id="GO:0016301">
    <property type="term" value="F:kinase activity"/>
    <property type="evidence" value="ECO:0007669"/>
    <property type="project" value="UniProtKB-KW"/>
</dbReference>
<dbReference type="InterPro" id="IPR004363">
    <property type="entry name" value="Methylgl_synth"/>
</dbReference>
<evidence type="ECO:0000313" key="2">
    <source>
        <dbReference type="EMBL" id="XBH03595.1"/>
    </source>
</evidence>
<proteinExistence type="predicted"/>
<dbReference type="Gene3D" id="3.40.50.10330">
    <property type="entry name" value="Probable inorganic polyphosphate/atp-NAD kinase, domain 1"/>
    <property type="match status" value="1"/>
</dbReference>
<evidence type="ECO:0000259" key="1">
    <source>
        <dbReference type="PROSITE" id="PS50146"/>
    </source>
</evidence>
<dbReference type="EMBL" id="CP155447">
    <property type="protein sequence ID" value="XBH03595.1"/>
    <property type="molecule type" value="Genomic_DNA"/>
</dbReference>
<dbReference type="SUPFAM" id="SSF111331">
    <property type="entry name" value="NAD kinase/diacylglycerol kinase-like"/>
    <property type="match status" value="1"/>
</dbReference>